<evidence type="ECO:0000313" key="1">
    <source>
        <dbReference type="EMBL" id="SVB91418.1"/>
    </source>
</evidence>
<name>A0A382HVW3_9ZZZZ</name>
<feature type="non-terminal residue" evidence="1">
    <location>
        <position position="1"/>
    </location>
</feature>
<dbReference type="EMBL" id="UINC01063610">
    <property type="protein sequence ID" value="SVB91418.1"/>
    <property type="molecule type" value="Genomic_DNA"/>
</dbReference>
<proteinExistence type="predicted"/>
<organism evidence="1">
    <name type="scientific">marine metagenome</name>
    <dbReference type="NCBI Taxonomy" id="408172"/>
    <lineage>
        <taxon>unclassified sequences</taxon>
        <taxon>metagenomes</taxon>
        <taxon>ecological metagenomes</taxon>
    </lineage>
</organism>
<protein>
    <submittedName>
        <fullName evidence="1">Uncharacterized protein</fullName>
    </submittedName>
</protein>
<sequence>RICFIWIPFGGFRVTQYNNNRFVLQESGKVVVGV</sequence>
<reference evidence="1" key="1">
    <citation type="submission" date="2018-05" db="EMBL/GenBank/DDBJ databases">
        <authorList>
            <person name="Lanie J.A."/>
            <person name="Ng W.-L."/>
            <person name="Kazmierczak K.M."/>
            <person name="Andrzejewski T.M."/>
            <person name="Davidsen T.M."/>
            <person name="Wayne K.J."/>
            <person name="Tettelin H."/>
            <person name="Glass J.I."/>
            <person name="Rusch D."/>
            <person name="Podicherti R."/>
            <person name="Tsui H.-C.T."/>
            <person name="Winkler M.E."/>
        </authorList>
    </citation>
    <scope>NUCLEOTIDE SEQUENCE</scope>
</reference>
<gene>
    <name evidence="1" type="ORF">METZ01_LOCUS244272</name>
</gene>
<accession>A0A382HVW3</accession>
<dbReference type="AlphaFoldDB" id="A0A382HVW3"/>